<dbReference type="Proteomes" id="UP000187455">
    <property type="component" value="Unassembled WGS sequence"/>
</dbReference>
<feature type="compositionally biased region" description="Low complexity" evidence="1">
    <location>
        <begin position="69"/>
        <end position="80"/>
    </location>
</feature>
<evidence type="ECO:0000313" key="2">
    <source>
        <dbReference type="EMBL" id="OLY83447.1"/>
    </source>
</evidence>
<proteinExistence type="predicted"/>
<reference evidence="2 3" key="1">
    <citation type="journal article" date="2016" name="Mol. Biol. Evol.">
        <title>Genome-Wide Survey of Gut Fungi (Harpellales) Reveals the First Horizontally Transferred Ubiquitin Gene from a Mosquito Host.</title>
        <authorList>
            <person name="Wang Y."/>
            <person name="White M.M."/>
            <person name="Kvist S."/>
            <person name="Moncalvo J.M."/>
        </authorList>
    </citation>
    <scope>NUCLEOTIDE SEQUENCE [LARGE SCALE GENOMIC DNA]</scope>
    <source>
        <strain evidence="2 3">ALG-7-W6</strain>
    </source>
</reference>
<name>A0A1R0H2V4_9FUNG</name>
<dbReference type="AlphaFoldDB" id="A0A1R0H2V4"/>
<accession>A0A1R0H2V4</accession>
<protein>
    <submittedName>
        <fullName evidence="2">Uncharacterized protein</fullName>
    </submittedName>
</protein>
<sequence>MIKKLDTLDAFSTIRLLLMKKVGDLEILFTFCFSYYLESWLHDVSLSPLPPPLPFSPRKPQQQPPPLPLLQLVPSLQTAQ</sequence>
<evidence type="ECO:0000256" key="1">
    <source>
        <dbReference type="SAM" id="MobiDB-lite"/>
    </source>
</evidence>
<dbReference type="EMBL" id="LSSL01000899">
    <property type="protein sequence ID" value="OLY83447.1"/>
    <property type="molecule type" value="Genomic_DNA"/>
</dbReference>
<organism evidence="2 3">
    <name type="scientific">Smittium mucronatum</name>
    <dbReference type="NCBI Taxonomy" id="133383"/>
    <lineage>
        <taxon>Eukaryota</taxon>
        <taxon>Fungi</taxon>
        <taxon>Fungi incertae sedis</taxon>
        <taxon>Zoopagomycota</taxon>
        <taxon>Kickxellomycotina</taxon>
        <taxon>Harpellomycetes</taxon>
        <taxon>Harpellales</taxon>
        <taxon>Legeriomycetaceae</taxon>
        <taxon>Smittium</taxon>
    </lineage>
</organism>
<comment type="caution">
    <text evidence="2">The sequence shown here is derived from an EMBL/GenBank/DDBJ whole genome shotgun (WGS) entry which is preliminary data.</text>
</comment>
<keyword evidence="3" id="KW-1185">Reference proteome</keyword>
<evidence type="ECO:0000313" key="3">
    <source>
        <dbReference type="Proteomes" id="UP000187455"/>
    </source>
</evidence>
<gene>
    <name evidence="2" type="ORF">AYI68_g2409</name>
</gene>
<feature type="region of interest" description="Disordered" evidence="1">
    <location>
        <begin position="52"/>
        <end position="80"/>
    </location>
</feature>
<feature type="compositionally biased region" description="Pro residues" evidence="1">
    <location>
        <begin position="52"/>
        <end position="68"/>
    </location>
</feature>